<comment type="caution">
    <text evidence="1">The sequence shown here is derived from an EMBL/GenBank/DDBJ whole genome shotgun (WGS) entry which is preliminary data.</text>
</comment>
<dbReference type="Proteomes" id="UP000242814">
    <property type="component" value="Unassembled WGS sequence"/>
</dbReference>
<sequence>MQGHYQSALMWYRALIWNINVDEGIVVKLDPILRQPQPMLVVEQMKSFAANLTVKQVNAAGHWVQLEARDEINEGLLEFFERVRLDRDGSRQLNHIILSKQTDCLRSHAITTV</sequence>
<dbReference type="EMBL" id="LZYO01000177">
    <property type="protein sequence ID" value="ODH26720.1"/>
    <property type="molecule type" value="Genomic_DNA"/>
</dbReference>
<evidence type="ECO:0008006" key="3">
    <source>
        <dbReference type="Google" id="ProtNLM"/>
    </source>
</evidence>
<dbReference type="VEuPathDB" id="FungiDB:PABG_12374"/>
<dbReference type="AlphaFoldDB" id="A0A1D2JD05"/>
<evidence type="ECO:0000313" key="2">
    <source>
        <dbReference type="Proteomes" id="UP000242814"/>
    </source>
</evidence>
<proteinExistence type="predicted"/>
<organism evidence="1 2">
    <name type="scientific">Paracoccidioides brasiliensis</name>
    <dbReference type="NCBI Taxonomy" id="121759"/>
    <lineage>
        <taxon>Eukaryota</taxon>
        <taxon>Fungi</taxon>
        <taxon>Dikarya</taxon>
        <taxon>Ascomycota</taxon>
        <taxon>Pezizomycotina</taxon>
        <taxon>Eurotiomycetes</taxon>
        <taxon>Eurotiomycetidae</taxon>
        <taxon>Onygenales</taxon>
        <taxon>Ajellomycetaceae</taxon>
        <taxon>Paracoccidioides</taxon>
    </lineage>
</organism>
<dbReference type="SUPFAM" id="SSF53474">
    <property type="entry name" value="alpha/beta-Hydrolases"/>
    <property type="match status" value="1"/>
</dbReference>
<gene>
    <name evidence="1" type="ORF">ACO22_04462</name>
</gene>
<dbReference type="InterPro" id="IPR029058">
    <property type="entry name" value="AB_hydrolase_fold"/>
</dbReference>
<name>A0A1D2JD05_PARBR</name>
<evidence type="ECO:0000313" key="1">
    <source>
        <dbReference type="EMBL" id="ODH26720.1"/>
    </source>
</evidence>
<dbReference type="Gene3D" id="3.40.50.1820">
    <property type="entry name" value="alpha/beta hydrolase"/>
    <property type="match status" value="1"/>
</dbReference>
<reference evidence="1 2" key="1">
    <citation type="submission" date="2016-06" db="EMBL/GenBank/DDBJ databases">
        <authorList>
            <person name="Kjaerup R.B."/>
            <person name="Dalgaard T.S."/>
            <person name="Juul-Madsen H.R."/>
        </authorList>
    </citation>
    <scope>NUCLEOTIDE SEQUENCE [LARGE SCALE GENOMIC DNA]</scope>
    <source>
        <strain evidence="1 2">Pb300</strain>
    </source>
</reference>
<dbReference type="VEuPathDB" id="FungiDB:PADG_12400"/>
<accession>A0A1D2JD05</accession>
<protein>
    <recommendedName>
        <fullName evidence="3">Epoxide hydrolase N-terminal domain-containing protein</fullName>
    </recommendedName>
</protein>